<keyword evidence="3 5" id="KW-1133">Transmembrane helix</keyword>
<dbReference type="Pfam" id="PF07690">
    <property type="entry name" value="MFS_1"/>
    <property type="match status" value="1"/>
</dbReference>
<evidence type="ECO:0000256" key="2">
    <source>
        <dbReference type="ARBA" id="ARBA00022692"/>
    </source>
</evidence>
<dbReference type="STRING" id="27835.A0A0N4XP49"/>
<dbReference type="WBParaSite" id="NBR_0000430101-mRNA-1">
    <property type="protein sequence ID" value="NBR_0000430101-mRNA-1"/>
    <property type="gene ID" value="NBR_0000430101"/>
</dbReference>
<feature type="transmembrane region" description="Helical" evidence="5">
    <location>
        <begin position="30"/>
        <end position="51"/>
    </location>
</feature>
<proteinExistence type="predicted"/>
<evidence type="ECO:0000313" key="9">
    <source>
        <dbReference type="WBParaSite" id="NBR_0000430101-mRNA-1"/>
    </source>
</evidence>
<dbReference type="PANTHER" id="PTHR11662:SF405">
    <property type="entry name" value="PROTEIN CBG12249"/>
    <property type="match status" value="1"/>
</dbReference>
<gene>
    <name evidence="7" type="ORF">NBR_LOCUS4304</name>
</gene>
<keyword evidence="2 5" id="KW-0812">Transmembrane</keyword>
<dbReference type="GO" id="GO:0016020">
    <property type="term" value="C:membrane"/>
    <property type="evidence" value="ECO:0007669"/>
    <property type="project" value="UniProtKB-SubCell"/>
</dbReference>
<evidence type="ECO:0000256" key="1">
    <source>
        <dbReference type="ARBA" id="ARBA00004141"/>
    </source>
</evidence>
<dbReference type="EMBL" id="UYSL01007746">
    <property type="protein sequence ID" value="VDL67893.1"/>
    <property type="molecule type" value="Genomic_DNA"/>
</dbReference>
<comment type="subcellular location">
    <subcellularLocation>
        <location evidence="1">Membrane</location>
        <topology evidence="1">Multi-pass membrane protein</topology>
    </subcellularLocation>
</comment>
<feature type="transmembrane region" description="Helical" evidence="5">
    <location>
        <begin position="228"/>
        <end position="248"/>
    </location>
</feature>
<sequence length="364" mass="40037">MQSVILSATFYGGIATISFAGVLADRYGPKLIVIALTFDYIIVTLLTPILAQHSYYAFFVSRVIMGIGEGFMFPCLASIVGKWFAPAEKSTVAALYTSGNQIAASTTSLISSYLCTTSFGWPSIFYLYGAVGCVWVVFFYLIVSNSPANNRFISDKERAYLAEHVHHSKVKSSGAAPWRSILTSRPLIAAVLCAFTYNTQASLFHAFLPTFLKEELMLPLHMNGFYSMTPFITQLISKNILGVFADYLKRNKIVGHTQCAKIFQSIGSFGSAFLLIAIATIPSCENPYIALPLLALYGEYLESLQILTLSTLRPLLYFRSPPSVTRPFSIRHRGARHVCTSYHGDAGVVMLTGCYAHARVPSTL</sequence>
<protein>
    <submittedName>
        <fullName evidence="9">MFS domain-containing protein</fullName>
    </submittedName>
</protein>
<reference evidence="7 8" key="2">
    <citation type="submission" date="2018-11" db="EMBL/GenBank/DDBJ databases">
        <authorList>
            <consortium name="Pathogen Informatics"/>
        </authorList>
    </citation>
    <scope>NUCLEOTIDE SEQUENCE [LARGE SCALE GENOMIC DNA]</scope>
</reference>
<dbReference type="InterPro" id="IPR020846">
    <property type="entry name" value="MFS_dom"/>
</dbReference>
<reference evidence="9" key="1">
    <citation type="submission" date="2017-02" db="UniProtKB">
        <authorList>
            <consortium name="WormBaseParasite"/>
        </authorList>
    </citation>
    <scope>IDENTIFICATION</scope>
</reference>
<feature type="transmembrane region" description="Helical" evidence="5">
    <location>
        <begin position="63"/>
        <end position="85"/>
    </location>
</feature>
<feature type="domain" description="Major facilitator superfamily (MFS) profile" evidence="6">
    <location>
        <begin position="1"/>
        <end position="364"/>
    </location>
</feature>
<evidence type="ECO:0000313" key="7">
    <source>
        <dbReference type="EMBL" id="VDL67893.1"/>
    </source>
</evidence>
<dbReference type="PANTHER" id="PTHR11662">
    <property type="entry name" value="SOLUTE CARRIER FAMILY 17"/>
    <property type="match status" value="1"/>
</dbReference>
<dbReference type="GO" id="GO:0022857">
    <property type="term" value="F:transmembrane transporter activity"/>
    <property type="evidence" value="ECO:0007669"/>
    <property type="project" value="InterPro"/>
</dbReference>
<dbReference type="SUPFAM" id="SSF103473">
    <property type="entry name" value="MFS general substrate transporter"/>
    <property type="match status" value="1"/>
</dbReference>
<evidence type="ECO:0000256" key="3">
    <source>
        <dbReference type="ARBA" id="ARBA00022989"/>
    </source>
</evidence>
<feature type="transmembrane region" description="Helical" evidence="5">
    <location>
        <begin position="187"/>
        <end position="208"/>
    </location>
</feature>
<keyword evidence="4 5" id="KW-0472">Membrane</keyword>
<feature type="transmembrane region" description="Helical" evidence="5">
    <location>
        <begin position="124"/>
        <end position="143"/>
    </location>
</feature>
<keyword evidence="8" id="KW-1185">Reference proteome</keyword>
<dbReference type="InterPro" id="IPR036259">
    <property type="entry name" value="MFS_trans_sf"/>
</dbReference>
<dbReference type="InterPro" id="IPR011701">
    <property type="entry name" value="MFS"/>
</dbReference>
<evidence type="ECO:0000259" key="6">
    <source>
        <dbReference type="PROSITE" id="PS50850"/>
    </source>
</evidence>
<accession>A0A0N4XP49</accession>
<dbReference type="OMA" id="CENPYLA"/>
<dbReference type="Gene3D" id="1.20.1250.20">
    <property type="entry name" value="MFS general substrate transporter like domains"/>
    <property type="match status" value="2"/>
</dbReference>
<dbReference type="AlphaFoldDB" id="A0A0N4XP49"/>
<name>A0A0N4XP49_NIPBR</name>
<evidence type="ECO:0000256" key="5">
    <source>
        <dbReference type="SAM" id="Phobius"/>
    </source>
</evidence>
<dbReference type="Proteomes" id="UP000271162">
    <property type="component" value="Unassembled WGS sequence"/>
</dbReference>
<organism evidence="9">
    <name type="scientific">Nippostrongylus brasiliensis</name>
    <name type="common">Rat hookworm</name>
    <dbReference type="NCBI Taxonomy" id="27835"/>
    <lineage>
        <taxon>Eukaryota</taxon>
        <taxon>Metazoa</taxon>
        <taxon>Ecdysozoa</taxon>
        <taxon>Nematoda</taxon>
        <taxon>Chromadorea</taxon>
        <taxon>Rhabditida</taxon>
        <taxon>Rhabditina</taxon>
        <taxon>Rhabditomorpha</taxon>
        <taxon>Strongyloidea</taxon>
        <taxon>Heligmosomidae</taxon>
        <taxon>Nippostrongylus</taxon>
    </lineage>
</organism>
<dbReference type="PROSITE" id="PS50850">
    <property type="entry name" value="MFS"/>
    <property type="match status" value="1"/>
</dbReference>
<dbReference type="InterPro" id="IPR050382">
    <property type="entry name" value="MFS_Na/Anion_cotransporter"/>
</dbReference>
<evidence type="ECO:0000313" key="8">
    <source>
        <dbReference type="Proteomes" id="UP000271162"/>
    </source>
</evidence>
<evidence type="ECO:0000256" key="4">
    <source>
        <dbReference type="ARBA" id="ARBA00023136"/>
    </source>
</evidence>
<feature type="transmembrane region" description="Helical" evidence="5">
    <location>
        <begin position="260"/>
        <end position="281"/>
    </location>
</feature>
<dbReference type="GO" id="GO:0006820">
    <property type="term" value="P:monoatomic anion transport"/>
    <property type="evidence" value="ECO:0007669"/>
    <property type="project" value="TreeGrafter"/>
</dbReference>